<gene>
    <name evidence="1" type="ORF">OnM2_028073</name>
</gene>
<dbReference type="EMBL" id="MCFK01002873">
    <property type="protein sequence ID" value="RKF63010.1"/>
    <property type="molecule type" value="Genomic_DNA"/>
</dbReference>
<dbReference type="STRING" id="212602.A0A420I008"/>
<reference evidence="1 2" key="1">
    <citation type="journal article" date="2018" name="BMC Genomics">
        <title>Comparative genome analyses reveal sequence features reflecting distinct modes of host-adaptation between dicot and monocot powdery mildew.</title>
        <authorList>
            <person name="Wu Y."/>
            <person name="Ma X."/>
            <person name="Pan Z."/>
            <person name="Kale S.D."/>
            <person name="Song Y."/>
            <person name="King H."/>
            <person name="Zhang Q."/>
            <person name="Presley C."/>
            <person name="Deng X."/>
            <person name="Wei C.I."/>
            <person name="Xiao S."/>
        </authorList>
    </citation>
    <scope>NUCLEOTIDE SEQUENCE [LARGE SCALE GENOMIC DNA]</scope>
    <source>
        <strain evidence="1">UMSG2</strain>
    </source>
</reference>
<dbReference type="OrthoDB" id="10503819at2759"/>
<evidence type="ECO:0000313" key="1">
    <source>
        <dbReference type="EMBL" id="RKF63010.1"/>
    </source>
</evidence>
<dbReference type="Proteomes" id="UP000286134">
    <property type="component" value="Unassembled WGS sequence"/>
</dbReference>
<dbReference type="AlphaFoldDB" id="A0A420I008"/>
<sequence>MEMVLKKSAISMLSWPFLCQTVAHEIDRGYQPPSGVETLVPSARRAAKKREMKHSSYLIALAKERVKQENAIFNFIAKRERCWDELRYASSWAKQVFKDRHNLGIRKELNFSDGIMVMLYDCWNNTGLASPTDIIA</sequence>
<organism evidence="1 2">
    <name type="scientific">Erysiphe neolycopersici</name>
    <dbReference type="NCBI Taxonomy" id="212602"/>
    <lineage>
        <taxon>Eukaryota</taxon>
        <taxon>Fungi</taxon>
        <taxon>Dikarya</taxon>
        <taxon>Ascomycota</taxon>
        <taxon>Pezizomycotina</taxon>
        <taxon>Leotiomycetes</taxon>
        <taxon>Erysiphales</taxon>
        <taxon>Erysiphaceae</taxon>
        <taxon>Erysiphe</taxon>
    </lineage>
</organism>
<comment type="caution">
    <text evidence="1">The sequence shown here is derived from an EMBL/GenBank/DDBJ whole genome shotgun (WGS) entry which is preliminary data.</text>
</comment>
<feature type="non-terminal residue" evidence="1">
    <location>
        <position position="136"/>
    </location>
</feature>
<protein>
    <submittedName>
        <fullName evidence="1">Uncharacterized protein</fullName>
    </submittedName>
</protein>
<accession>A0A420I008</accession>
<proteinExistence type="predicted"/>
<name>A0A420I008_9PEZI</name>
<evidence type="ECO:0000313" key="2">
    <source>
        <dbReference type="Proteomes" id="UP000286134"/>
    </source>
</evidence>
<keyword evidence="2" id="KW-1185">Reference proteome</keyword>